<feature type="non-terminal residue" evidence="3">
    <location>
        <position position="282"/>
    </location>
</feature>
<feature type="non-terminal residue" evidence="3">
    <location>
        <position position="1"/>
    </location>
</feature>
<protein>
    <recommendedName>
        <fullName evidence="2">Alpha/beta hydrolase fold-3 domain-containing protein</fullName>
    </recommendedName>
</protein>
<dbReference type="InterPro" id="IPR013094">
    <property type="entry name" value="AB_hydrolase_3"/>
</dbReference>
<feature type="domain" description="Alpha/beta hydrolase fold-3" evidence="2">
    <location>
        <begin position="77"/>
        <end position="181"/>
    </location>
</feature>
<evidence type="ECO:0000313" key="3">
    <source>
        <dbReference type="EMBL" id="GMT21701.1"/>
    </source>
</evidence>
<dbReference type="InterPro" id="IPR050300">
    <property type="entry name" value="GDXG_lipolytic_enzyme"/>
</dbReference>
<proteinExistence type="predicted"/>
<gene>
    <name evidence="3" type="ORF">PFISCL1PPCAC_12998</name>
</gene>
<comment type="caution">
    <text evidence="3">The sequence shown here is derived from an EMBL/GenBank/DDBJ whole genome shotgun (WGS) entry which is preliminary data.</text>
</comment>
<dbReference type="EMBL" id="BTSY01000004">
    <property type="protein sequence ID" value="GMT21701.1"/>
    <property type="molecule type" value="Genomic_DNA"/>
</dbReference>
<dbReference type="Gene3D" id="3.40.50.1820">
    <property type="entry name" value="alpha/beta hydrolase"/>
    <property type="match status" value="1"/>
</dbReference>
<dbReference type="GO" id="GO:0004061">
    <property type="term" value="F:arylformamidase activity"/>
    <property type="evidence" value="ECO:0007669"/>
    <property type="project" value="TreeGrafter"/>
</dbReference>
<accession>A0AAV5VQI8</accession>
<dbReference type="Proteomes" id="UP001432322">
    <property type="component" value="Unassembled WGS sequence"/>
</dbReference>
<dbReference type="AlphaFoldDB" id="A0AAV5VQI8"/>
<evidence type="ECO:0000313" key="4">
    <source>
        <dbReference type="Proteomes" id="UP001432322"/>
    </source>
</evidence>
<keyword evidence="4" id="KW-1185">Reference proteome</keyword>
<sequence length="282" mass="30868">TMCKHDSTSTEADCLFLPSHFAVDGAEPQEVLDRWVEGLVESAKKVKAKFPPTAHKLGDDEREAFDVYGPMKSESLLIWMHGGYWQMGDRDDVAPLIEHMLAAGITVVSVGYRLASPDRPVTELIYDVAAAIEKILELFPDTARTIVGGHSAGGHLAYKACAQLKSSRISGVALVASILDVAELQPTVVGTPIGMKAEDVLEISCRVDEFSEEDNVETMFLVAGIDTPVYLNQASEFHEGLKERKVKSQLVVLPETDHFTILDNFADECSKQTGLLKKFCTV</sequence>
<dbReference type="SUPFAM" id="SSF53474">
    <property type="entry name" value="alpha/beta-Hydrolases"/>
    <property type="match status" value="1"/>
</dbReference>
<dbReference type="Pfam" id="PF07859">
    <property type="entry name" value="Abhydrolase_3"/>
    <property type="match status" value="1"/>
</dbReference>
<evidence type="ECO:0000259" key="2">
    <source>
        <dbReference type="Pfam" id="PF07859"/>
    </source>
</evidence>
<keyword evidence="1" id="KW-0378">Hydrolase</keyword>
<name>A0AAV5VQI8_9BILA</name>
<dbReference type="InterPro" id="IPR029058">
    <property type="entry name" value="AB_hydrolase_fold"/>
</dbReference>
<reference evidence="3" key="1">
    <citation type="submission" date="2023-10" db="EMBL/GenBank/DDBJ databases">
        <title>Genome assembly of Pristionchus species.</title>
        <authorList>
            <person name="Yoshida K."/>
            <person name="Sommer R.J."/>
        </authorList>
    </citation>
    <scope>NUCLEOTIDE SEQUENCE</scope>
    <source>
        <strain evidence="3">RS5133</strain>
    </source>
</reference>
<evidence type="ECO:0000256" key="1">
    <source>
        <dbReference type="ARBA" id="ARBA00022801"/>
    </source>
</evidence>
<organism evidence="3 4">
    <name type="scientific">Pristionchus fissidentatus</name>
    <dbReference type="NCBI Taxonomy" id="1538716"/>
    <lineage>
        <taxon>Eukaryota</taxon>
        <taxon>Metazoa</taxon>
        <taxon>Ecdysozoa</taxon>
        <taxon>Nematoda</taxon>
        <taxon>Chromadorea</taxon>
        <taxon>Rhabditida</taxon>
        <taxon>Rhabditina</taxon>
        <taxon>Diplogasteromorpha</taxon>
        <taxon>Diplogasteroidea</taxon>
        <taxon>Neodiplogasteridae</taxon>
        <taxon>Pristionchus</taxon>
    </lineage>
</organism>
<dbReference type="PANTHER" id="PTHR48081">
    <property type="entry name" value="AB HYDROLASE SUPERFAMILY PROTEIN C4A8.06C"/>
    <property type="match status" value="1"/>
</dbReference>
<dbReference type="PANTHER" id="PTHR48081:SF33">
    <property type="entry name" value="KYNURENINE FORMAMIDASE"/>
    <property type="match status" value="1"/>
</dbReference>